<dbReference type="Gene3D" id="3.10.180.10">
    <property type="entry name" value="2,3-Dihydroxybiphenyl 1,2-Dioxygenase, domain 1"/>
    <property type="match status" value="1"/>
</dbReference>
<evidence type="ECO:0000313" key="2">
    <source>
        <dbReference type="EMBL" id="MFC3859555.1"/>
    </source>
</evidence>
<evidence type="ECO:0000313" key="3">
    <source>
        <dbReference type="Proteomes" id="UP001595748"/>
    </source>
</evidence>
<organism evidence="2 3">
    <name type="scientific">Deinococcus antarcticus</name>
    <dbReference type="NCBI Taxonomy" id="1298767"/>
    <lineage>
        <taxon>Bacteria</taxon>
        <taxon>Thermotogati</taxon>
        <taxon>Deinococcota</taxon>
        <taxon>Deinococci</taxon>
        <taxon>Deinococcales</taxon>
        <taxon>Deinococcaceae</taxon>
        <taxon>Deinococcus</taxon>
    </lineage>
</organism>
<dbReference type="RefSeq" id="WP_380075716.1">
    <property type="nucleotide sequence ID" value="NZ_JBHRZF010000019.1"/>
</dbReference>
<dbReference type="Proteomes" id="UP001595748">
    <property type="component" value="Unassembled WGS sequence"/>
</dbReference>
<name>A0ABV8A5K7_9DEIO</name>
<comment type="caution">
    <text evidence="2">The sequence shown here is derived from an EMBL/GenBank/DDBJ whole genome shotgun (WGS) entry which is preliminary data.</text>
</comment>
<reference evidence="3" key="1">
    <citation type="journal article" date="2019" name="Int. J. Syst. Evol. Microbiol.">
        <title>The Global Catalogue of Microorganisms (GCM) 10K type strain sequencing project: providing services to taxonomists for standard genome sequencing and annotation.</title>
        <authorList>
            <consortium name="The Broad Institute Genomics Platform"/>
            <consortium name="The Broad Institute Genome Sequencing Center for Infectious Disease"/>
            <person name="Wu L."/>
            <person name="Ma J."/>
        </authorList>
    </citation>
    <scope>NUCLEOTIDE SEQUENCE [LARGE SCALE GENOMIC DNA]</scope>
    <source>
        <strain evidence="3">CCTCC AB 2013263</strain>
    </source>
</reference>
<dbReference type="InterPro" id="IPR025870">
    <property type="entry name" value="Glyoxalase-like_dom"/>
</dbReference>
<evidence type="ECO:0000259" key="1">
    <source>
        <dbReference type="Pfam" id="PF13468"/>
    </source>
</evidence>
<gene>
    <name evidence="2" type="ORF">ACFOPQ_02055</name>
</gene>
<dbReference type="InterPro" id="IPR029068">
    <property type="entry name" value="Glyas_Bleomycin-R_OHBP_Dase"/>
</dbReference>
<sequence>MIAARTLEEGRAWLEGRLNVPLQPGGQHAAFGTHNALLSLGSAYLEVIAIDPHAPTPARPRWFALDTPGMHERLAAGPALIHWVAAVSEPLPHGLELARGTNRWQLTVPENGSLPMGGVSPSLIYWHTPPPATVLPDAGVRLITLRLGTPEPDRLRNILNDLHFTGEVEVYEAPQVELGAQLRTQDGLVEL</sequence>
<keyword evidence="3" id="KW-1185">Reference proteome</keyword>
<dbReference type="EMBL" id="JBHRZF010000019">
    <property type="protein sequence ID" value="MFC3859555.1"/>
    <property type="molecule type" value="Genomic_DNA"/>
</dbReference>
<proteinExistence type="predicted"/>
<feature type="domain" description="Glyoxalase-like" evidence="1">
    <location>
        <begin position="2"/>
        <end position="161"/>
    </location>
</feature>
<accession>A0ABV8A5K7</accession>
<protein>
    <submittedName>
        <fullName evidence="2">VOC family protein</fullName>
    </submittedName>
</protein>
<dbReference type="Pfam" id="PF13468">
    <property type="entry name" value="Glyoxalase_3"/>
    <property type="match status" value="1"/>
</dbReference>